<dbReference type="InterPro" id="IPR003439">
    <property type="entry name" value="ABC_transporter-like_ATP-bd"/>
</dbReference>
<keyword evidence="10" id="KW-1185">Reference proteome</keyword>
<dbReference type="InterPro" id="IPR015854">
    <property type="entry name" value="ABC_transpr_LolD-like"/>
</dbReference>
<evidence type="ECO:0000256" key="6">
    <source>
        <dbReference type="ARBA" id="ARBA00023251"/>
    </source>
</evidence>
<evidence type="ECO:0000256" key="7">
    <source>
        <dbReference type="ARBA" id="ARBA00038388"/>
    </source>
</evidence>
<dbReference type="SUPFAM" id="SSF52540">
    <property type="entry name" value="P-loop containing nucleoside triphosphate hydrolases"/>
    <property type="match status" value="1"/>
</dbReference>
<comment type="similarity">
    <text evidence="7">Belongs to the ABC transporter superfamily. Macrolide exporter (TC 3.A.1.122) family.</text>
</comment>
<dbReference type="PROSITE" id="PS00211">
    <property type="entry name" value="ABC_TRANSPORTER_1"/>
    <property type="match status" value="1"/>
</dbReference>
<evidence type="ECO:0000256" key="3">
    <source>
        <dbReference type="ARBA" id="ARBA00022741"/>
    </source>
</evidence>
<keyword evidence="1" id="KW-0813">Transport</keyword>
<sequence length="255" mass="27876">MTGPLIDIRAVSKSYFSGSVETKVLFGIDLQVSRGDFLAVMGQSGSGKSTLMNIFGCLDQATSGTYLLDGIDTLTLSRAELAMIRNRTIGFVFQSFNLIKRMSVAENVALPLIYAGVARGKAHAKALAELERVGLLDYAKRTPNQLSGGQQQRVAIARALVGDPPLILADEPTGNLDTQTSEEIMRSFQQLNFDRGITILLVTHEPDIAAYSRRLMRLKDGRVIYDGPAAEGLRQMALSHEKHAREQGQEQENPP</sequence>
<evidence type="ECO:0000313" key="9">
    <source>
        <dbReference type="EMBL" id="PIL39144.1"/>
    </source>
</evidence>
<dbReference type="InterPro" id="IPR017871">
    <property type="entry name" value="ABC_transporter-like_CS"/>
</dbReference>
<protein>
    <submittedName>
        <fullName evidence="9">Macrolide ABC transporter ATP-binding protein</fullName>
    </submittedName>
</protein>
<dbReference type="Gene3D" id="3.40.50.300">
    <property type="entry name" value="P-loop containing nucleotide triphosphate hydrolases"/>
    <property type="match status" value="1"/>
</dbReference>
<dbReference type="RefSeq" id="WP_099916669.1">
    <property type="nucleotide sequence ID" value="NZ_BMHS01000021.1"/>
</dbReference>
<dbReference type="FunFam" id="3.40.50.300:FF:000032">
    <property type="entry name" value="Export ABC transporter ATP-binding protein"/>
    <property type="match status" value="1"/>
</dbReference>
<keyword evidence="3" id="KW-0547">Nucleotide-binding</keyword>
<dbReference type="GO" id="GO:0005524">
    <property type="term" value="F:ATP binding"/>
    <property type="evidence" value="ECO:0007669"/>
    <property type="project" value="UniProtKB-KW"/>
</dbReference>
<organism evidence="9 10">
    <name type="scientific">Massilia psychrophila</name>
    <dbReference type="NCBI Taxonomy" id="1603353"/>
    <lineage>
        <taxon>Bacteria</taxon>
        <taxon>Pseudomonadati</taxon>
        <taxon>Pseudomonadota</taxon>
        <taxon>Betaproteobacteria</taxon>
        <taxon>Burkholderiales</taxon>
        <taxon>Oxalobacteraceae</taxon>
        <taxon>Telluria group</taxon>
        <taxon>Massilia</taxon>
    </lineage>
</organism>
<keyword evidence="2" id="KW-1003">Cell membrane</keyword>
<gene>
    <name evidence="9" type="ORF">CR103_14380</name>
</gene>
<dbReference type="Pfam" id="PF00005">
    <property type="entry name" value="ABC_tran"/>
    <property type="match status" value="1"/>
</dbReference>
<accession>A0A2G8SZE8</accession>
<name>A0A2G8SZE8_9BURK</name>
<keyword evidence="5" id="KW-0472">Membrane</keyword>
<dbReference type="GO" id="GO:0005886">
    <property type="term" value="C:plasma membrane"/>
    <property type="evidence" value="ECO:0007669"/>
    <property type="project" value="TreeGrafter"/>
</dbReference>
<evidence type="ECO:0000256" key="2">
    <source>
        <dbReference type="ARBA" id="ARBA00022475"/>
    </source>
</evidence>
<dbReference type="CDD" id="cd03255">
    <property type="entry name" value="ABC_MJ0796_LolCDE_FtsE"/>
    <property type="match status" value="1"/>
</dbReference>
<evidence type="ECO:0000256" key="1">
    <source>
        <dbReference type="ARBA" id="ARBA00022448"/>
    </source>
</evidence>
<dbReference type="GO" id="GO:0016887">
    <property type="term" value="F:ATP hydrolysis activity"/>
    <property type="evidence" value="ECO:0007669"/>
    <property type="project" value="InterPro"/>
</dbReference>
<keyword evidence="6" id="KW-0046">Antibiotic resistance</keyword>
<dbReference type="InterPro" id="IPR003593">
    <property type="entry name" value="AAA+_ATPase"/>
</dbReference>
<reference evidence="9 10" key="1">
    <citation type="submission" date="2017-10" db="EMBL/GenBank/DDBJ databases">
        <title>Massilia psychrophilum sp. nov., a novel purple-pigmented bacterium isolated from Tianshan glacier, Xinjiang Municipality, China.</title>
        <authorList>
            <person name="Wang H."/>
        </authorList>
    </citation>
    <scope>NUCLEOTIDE SEQUENCE [LARGE SCALE GENOMIC DNA]</scope>
    <source>
        <strain evidence="9 10">JCM 30813</strain>
    </source>
</reference>
<dbReference type="PANTHER" id="PTHR24220:SF86">
    <property type="entry name" value="ABC TRANSPORTER ABCH.1"/>
    <property type="match status" value="1"/>
</dbReference>
<dbReference type="EMBL" id="PDOB01000023">
    <property type="protein sequence ID" value="PIL39144.1"/>
    <property type="molecule type" value="Genomic_DNA"/>
</dbReference>
<evidence type="ECO:0000256" key="4">
    <source>
        <dbReference type="ARBA" id="ARBA00022840"/>
    </source>
</evidence>
<dbReference type="Proteomes" id="UP000228593">
    <property type="component" value="Unassembled WGS sequence"/>
</dbReference>
<evidence type="ECO:0000313" key="10">
    <source>
        <dbReference type="Proteomes" id="UP000228593"/>
    </source>
</evidence>
<keyword evidence="5" id="KW-1133">Transmembrane helix</keyword>
<keyword evidence="4 9" id="KW-0067">ATP-binding</keyword>
<keyword evidence="5" id="KW-0812">Transmembrane</keyword>
<dbReference type="AlphaFoldDB" id="A0A2G8SZE8"/>
<dbReference type="SMART" id="SM00382">
    <property type="entry name" value="AAA"/>
    <property type="match status" value="1"/>
</dbReference>
<dbReference type="InterPro" id="IPR027417">
    <property type="entry name" value="P-loop_NTPase"/>
</dbReference>
<feature type="domain" description="ABC transporter" evidence="8">
    <location>
        <begin position="6"/>
        <end position="245"/>
    </location>
</feature>
<evidence type="ECO:0000256" key="5">
    <source>
        <dbReference type="ARBA" id="ARBA00022989"/>
    </source>
</evidence>
<evidence type="ECO:0000259" key="8">
    <source>
        <dbReference type="PROSITE" id="PS50893"/>
    </source>
</evidence>
<comment type="caution">
    <text evidence="9">The sequence shown here is derived from an EMBL/GenBank/DDBJ whole genome shotgun (WGS) entry which is preliminary data.</text>
</comment>
<proteinExistence type="inferred from homology"/>
<dbReference type="GO" id="GO:0046677">
    <property type="term" value="P:response to antibiotic"/>
    <property type="evidence" value="ECO:0007669"/>
    <property type="project" value="UniProtKB-KW"/>
</dbReference>
<dbReference type="OrthoDB" id="581709at2"/>
<dbReference type="PROSITE" id="PS50893">
    <property type="entry name" value="ABC_TRANSPORTER_2"/>
    <property type="match status" value="1"/>
</dbReference>
<dbReference type="InterPro" id="IPR017911">
    <property type="entry name" value="MacB-like_ATP-bd"/>
</dbReference>
<dbReference type="GO" id="GO:0098796">
    <property type="term" value="C:membrane protein complex"/>
    <property type="evidence" value="ECO:0007669"/>
    <property type="project" value="UniProtKB-ARBA"/>
</dbReference>
<dbReference type="GO" id="GO:0022857">
    <property type="term" value="F:transmembrane transporter activity"/>
    <property type="evidence" value="ECO:0007669"/>
    <property type="project" value="TreeGrafter"/>
</dbReference>
<dbReference type="PANTHER" id="PTHR24220">
    <property type="entry name" value="IMPORT ATP-BINDING PROTEIN"/>
    <property type="match status" value="1"/>
</dbReference>